<keyword evidence="2" id="KW-1185">Reference proteome</keyword>
<gene>
    <name evidence="1" type="ORF">AUEXF2481DRAFT_30756</name>
</gene>
<accession>A0A074YDV5</accession>
<name>A0A074YDV5_AURSE</name>
<dbReference type="PANTHER" id="PTHR38926">
    <property type="entry name" value="F-BOX DOMAIN CONTAINING PROTEIN, EXPRESSED"/>
    <property type="match status" value="1"/>
</dbReference>
<protein>
    <recommendedName>
        <fullName evidence="3">F-box domain-containing protein</fullName>
    </recommendedName>
</protein>
<dbReference type="GeneID" id="25364260"/>
<dbReference type="HOGENOM" id="CLU_042058_1_0_1"/>
<dbReference type="OrthoDB" id="2305901at2759"/>
<dbReference type="SUPFAM" id="SSF52047">
    <property type="entry name" value="RNI-like"/>
    <property type="match status" value="1"/>
</dbReference>
<evidence type="ECO:0000313" key="2">
    <source>
        <dbReference type="Proteomes" id="UP000030641"/>
    </source>
</evidence>
<evidence type="ECO:0000313" key="1">
    <source>
        <dbReference type="EMBL" id="KEQ94219.1"/>
    </source>
</evidence>
<dbReference type="Gene3D" id="3.80.10.10">
    <property type="entry name" value="Ribonuclease Inhibitor"/>
    <property type="match status" value="1"/>
</dbReference>
<dbReference type="InterPro" id="IPR032675">
    <property type="entry name" value="LRR_dom_sf"/>
</dbReference>
<organism evidence="1 2">
    <name type="scientific">Aureobasidium subglaciale (strain EXF-2481)</name>
    <name type="common">Aureobasidium pullulans var. subglaciale</name>
    <dbReference type="NCBI Taxonomy" id="1043005"/>
    <lineage>
        <taxon>Eukaryota</taxon>
        <taxon>Fungi</taxon>
        <taxon>Dikarya</taxon>
        <taxon>Ascomycota</taxon>
        <taxon>Pezizomycotina</taxon>
        <taxon>Dothideomycetes</taxon>
        <taxon>Dothideomycetidae</taxon>
        <taxon>Dothideales</taxon>
        <taxon>Saccotheciaceae</taxon>
        <taxon>Aureobasidium</taxon>
    </lineage>
</organism>
<evidence type="ECO:0008006" key="3">
    <source>
        <dbReference type="Google" id="ProtNLM"/>
    </source>
</evidence>
<sequence>MAAAQVLSTPELVSSIFQCLEEQEKQLLVSRENRRTLLNAALVNKTWFEAATNVLWTYEQFSGPGLEDFEAIEPARRQIYASKLQSVQLQDDSDDGEITRSLLFSRLKNVSVSQLGYGGGPTMAILKRWLVPSIESVNFWNWSTGFDKSFLKTLGSQCPHLRSIALERVNSGISSQDLNNFFRNSSLESIRLYMEGMPNEKVLVNDELLSTLSELKGLKSLNVISRVGLEVVESVLSRLSPTGFQDLRKVHLMLERPAVETAFKIFKNASKVSFNIASWDDEKMSMFTTLKHMKNLKELSIAFEATRTYLHGKDLFWLSALKQLKKLNISPRQPGHDKIILDSFADVDLQVIFSGLPQLQHLGFLLDVDFPIEALKRLSRSSPQLEEANFSKSWDLKGLEDVPGCLFPELQILSLYKPYISTTTNIKPGKLARSLCQHMPKLRDLNFEKDREDRVLCAWEKLSGRKSLIAATKKRESQILLRELMLQHGGNIKMMSGFGQPM</sequence>
<dbReference type="RefSeq" id="XP_013342547.1">
    <property type="nucleotide sequence ID" value="XM_013487093.1"/>
</dbReference>
<reference evidence="1 2" key="1">
    <citation type="journal article" date="2014" name="BMC Genomics">
        <title>Genome sequencing of four Aureobasidium pullulans varieties: biotechnological potential, stress tolerance, and description of new species.</title>
        <authorList>
            <person name="Gostin Ar C."/>
            <person name="Ohm R.A."/>
            <person name="Kogej T."/>
            <person name="Sonjak S."/>
            <person name="Turk M."/>
            <person name="Zajc J."/>
            <person name="Zalar P."/>
            <person name="Grube M."/>
            <person name="Sun H."/>
            <person name="Han J."/>
            <person name="Sharma A."/>
            <person name="Chiniquy J."/>
            <person name="Ngan C.Y."/>
            <person name="Lipzen A."/>
            <person name="Barry K."/>
            <person name="Grigoriev I.V."/>
            <person name="Gunde-Cimerman N."/>
        </authorList>
    </citation>
    <scope>NUCLEOTIDE SEQUENCE [LARGE SCALE GENOMIC DNA]</scope>
    <source>
        <strain evidence="1 2">EXF-2481</strain>
    </source>
</reference>
<dbReference type="OMA" id="VHEMRHI"/>
<dbReference type="InParanoid" id="A0A074YDV5"/>
<dbReference type="PANTHER" id="PTHR38926:SF72">
    <property type="entry name" value="IM:7136021-RELATED"/>
    <property type="match status" value="1"/>
</dbReference>
<dbReference type="EMBL" id="KL584763">
    <property type="protein sequence ID" value="KEQ94219.1"/>
    <property type="molecule type" value="Genomic_DNA"/>
</dbReference>
<dbReference type="AlphaFoldDB" id="A0A074YDV5"/>
<proteinExistence type="predicted"/>
<dbReference type="Proteomes" id="UP000030641">
    <property type="component" value="Unassembled WGS sequence"/>
</dbReference>